<evidence type="ECO:0000313" key="3">
    <source>
        <dbReference type="Proteomes" id="UP000281806"/>
    </source>
</evidence>
<gene>
    <name evidence="2" type="ORF">ALP83_00839</name>
</gene>
<evidence type="ECO:0000256" key="1">
    <source>
        <dbReference type="SAM" id="Phobius"/>
    </source>
</evidence>
<protein>
    <submittedName>
        <fullName evidence="2">Uncharacterized protein</fullName>
    </submittedName>
</protein>
<keyword evidence="1" id="KW-0812">Transmembrane</keyword>
<comment type="caution">
    <text evidence="2">The sequence shown here is derived from an EMBL/GenBank/DDBJ whole genome shotgun (WGS) entry which is preliminary data.</text>
</comment>
<sequence length="343" mass="38546">MNRVNMIRPTGERQQVRSKCGCRQCQSSQRSRILRKTTRSNCNPASSKVSEDRLHEPRLHCSTAQKWLQSPEKRNTALPNDAIAINAGIRYRWRFRIPVLLASLSIDLFPLQSKLKCSNHGTCDVSDNIRPHSISNTSIDTRRVKMKRLHWLLAGSCAALLAACSNPVPFGTPEDLARMRQDLNLAYLPSTVLPLKWAYFDYGVQQEGVDTVDTLALVQPGLLTLVGYENGHYVRQAEITSASTDCMYIFKGDVSAQPVWLLKADRPVFLTTGNSRGLIDVIRRKTLIDQMTAAGFVRHLDAQGMAYQPTGITESNLVMMTGYGQRVELMEQNKTYNVCKKQS</sequence>
<dbReference type="EMBL" id="RBRZ01000017">
    <property type="protein sequence ID" value="RMR61484.1"/>
    <property type="molecule type" value="Genomic_DNA"/>
</dbReference>
<evidence type="ECO:0000313" key="2">
    <source>
        <dbReference type="EMBL" id="RMR61484.1"/>
    </source>
</evidence>
<keyword evidence="1" id="KW-1133">Transmembrane helix</keyword>
<name>A0A7Z6Y4U1_PSESF</name>
<accession>A0A7Z6Y4U1</accession>
<dbReference type="AlphaFoldDB" id="A0A7Z6Y4U1"/>
<dbReference type="Proteomes" id="UP000281806">
    <property type="component" value="Unassembled WGS sequence"/>
</dbReference>
<feature type="transmembrane region" description="Helical" evidence="1">
    <location>
        <begin position="151"/>
        <end position="170"/>
    </location>
</feature>
<organism evidence="2 3">
    <name type="scientific">Pseudomonas syringae pv. actinidiae</name>
    <dbReference type="NCBI Taxonomy" id="103796"/>
    <lineage>
        <taxon>Bacteria</taxon>
        <taxon>Pseudomonadati</taxon>
        <taxon>Pseudomonadota</taxon>
        <taxon>Gammaproteobacteria</taxon>
        <taxon>Pseudomonadales</taxon>
        <taxon>Pseudomonadaceae</taxon>
        <taxon>Pseudomonas</taxon>
        <taxon>Pseudomonas syringae</taxon>
    </lineage>
</organism>
<proteinExistence type="predicted"/>
<keyword evidence="1" id="KW-0472">Membrane</keyword>
<reference evidence="2 3" key="1">
    <citation type="submission" date="2018-08" db="EMBL/GenBank/DDBJ databases">
        <title>Recombination of ecologically and evolutionarily significant loci maintains genetic cohesion in the Pseudomonas syringae species complex.</title>
        <authorList>
            <person name="Dillon M."/>
            <person name="Thakur S."/>
            <person name="Almeida R.N.D."/>
            <person name="Weir B.S."/>
            <person name="Guttman D.S."/>
        </authorList>
    </citation>
    <scope>NUCLEOTIDE SEQUENCE [LARGE SCALE GENOMIC DNA]</scope>
    <source>
        <strain evidence="2 3">ICMP 19198</strain>
    </source>
</reference>